<protein>
    <submittedName>
        <fullName evidence="6">Cytochrome b5</fullName>
    </submittedName>
</protein>
<evidence type="ECO:0000256" key="1">
    <source>
        <dbReference type="ARBA" id="ARBA00022617"/>
    </source>
</evidence>
<name>Q07P44_RHOP5</name>
<evidence type="ECO:0000256" key="4">
    <source>
        <dbReference type="ARBA" id="ARBA00038168"/>
    </source>
</evidence>
<dbReference type="GO" id="GO:0020037">
    <property type="term" value="F:heme binding"/>
    <property type="evidence" value="ECO:0007669"/>
    <property type="project" value="TreeGrafter"/>
</dbReference>
<dbReference type="InterPro" id="IPR001199">
    <property type="entry name" value="Cyt_B5-like_heme/steroid-bd"/>
</dbReference>
<reference evidence="6" key="1">
    <citation type="submission" date="2006-09" db="EMBL/GenBank/DDBJ databases">
        <title>Complete sequence of Rhodopseudomonas palustris BisA53.</title>
        <authorList>
            <consortium name="US DOE Joint Genome Institute"/>
            <person name="Copeland A."/>
            <person name="Lucas S."/>
            <person name="Lapidus A."/>
            <person name="Barry K."/>
            <person name="Detter J.C."/>
            <person name="Glavina del Rio T."/>
            <person name="Hammon N."/>
            <person name="Israni S."/>
            <person name="Dalin E."/>
            <person name="Tice H."/>
            <person name="Pitluck S."/>
            <person name="Chain P."/>
            <person name="Malfatti S."/>
            <person name="Shin M."/>
            <person name="Vergez L."/>
            <person name="Schmutz J."/>
            <person name="Larimer F."/>
            <person name="Land M."/>
            <person name="Hauser L."/>
            <person name="Pelletier D.A."/>
            <person name="Kyrpides N."/>
            <person name="Kim E."/>
            <person name="Harwood C.S."/>
            <person name="Oda Y."/>
            <person name="Richardson P."/>
        </authorList>
    </citation>
    <scope>NUCLEOTIDE SEQUENCE [LARGE SCALE GENOMIC DNA]</scope>
    <source>
        <strain evidence="6">BisA53</strain>
    </source>
</reference>
<dbReference type="GO" id="GO:0046872">
    <property type="term" value="F:metal ion binding"/>
    <property type="evidence" value="ECO:0007669"/>
    <property type="project" value="UniProtKB-KW"/>
</dbReference>
<evidence type="ECO:0000259" key="5">
    <source>
        <dbReference type="PROSITE" id="PS50255"/>
    </source>
</evidence>
<dbReference type="SMART" id="SM01117">
    <property type="entry name" value="Cyt-b5"/>
    <property type="match status" value="1"/>
</dbReference>
<evidence type="ECO:0000313" key="6">
    <source>
        <dbReference type="EMBL" id="ABJ06290.1"/>
    </source>
</evidence>
<dbReference type="SUPFAM" id="SSF55856">
    <property type="entry name" value="Cytochrome b5-like heme/steroid binding domain"/>
    <property type="match status" value="1"/>
</dbReference>
<dbReference type="Gene3D" id="3.10.120.10">
    <property type="entry name" value="Cytochrome b5-like heme/steroid binding domain"/>
    <property type="match status" value="1"/>
</dbReference>
<dbReference type="PANTHER" id="PTHR19359">
    <property type="entry name" value="CYTOCHROME B5"/>
    <property type="match status" value="1"/>
</dbReference>
<gene>
    <name evidence="6" type="ordered locus">RPE_2350</name>
</gene>
<dbReference type="EMBL" id="CP000463">
    <property type="protein sequence ID" value="ABJ06290.1"/>
    <property type="molecule type" value="Genomic_DNA"/>
</dbReference>
<dbReference type="InterPro" id="IPR050668">
    <property type="entry name" value="Cytochrome_b5"/>
</dbReference>
<evidence type="ECO:0000256" key="3">
    <source>
        <dbReference type="ARBA" id="ARBA00023004"/>
    </source>
</evidence>
<sequence length="121" mass="13347">MMRRLFVVTTTAFWMAVAAFWIGSLSSPIAQQPAAPATTDRAISAAELAQHATPETCWMAIRGGVYDLAAYLPDHPSRPQIIEPWCGKEATEAYATKTKGRAHTREADELLPKYRIGRFAP</sequence>
<accession>Q07P44</accession>
<dbReference type="AlphaFoldDB" id="Q07P44"/>
<dbReference type="KEGG" id="rpe:RPE_2350"/>
<feature type="domain" description="Cytochrome b5 heme-binding" evidence="5">
    <location>
        <begin position="40"/>
        <end position="120"/>
    </location>
</feature>
<keyword evidence="2" id="KW-0479">Metal-binding</keyword>
<dbReference type="GO" id="GO:0016020">
    <property type="term" value="C:membrane"/>
    <property type="evidence" value="ECO:0007669"/>
    <property type="project" value="TreeGrafter"/>
</dbReference>
<comment type="similarity">
    <text evidence="4">Belongs to the cytochrome b5 family.</text>
</comment>
<dbReference type="eggNOG" id="COG5274">
    <property type="taxonomic scope" value="Bacteria"/>
</dbReference>
<proteinExistence type="inferred from homology"/>
<organism evidence="6">
    <name type="scientific">Rhodopseudomonas palustris (strain BisA53)</name>
    <dbReference type="NCBI Taxonomy" id="316055"/>
    <lineage>
        <taxon>Bacteria</taxon>
        <taxon>Pseudomonadati</taxon>
        <taxon>Pseudomonadota</taxon>
        <taxon>Alphaproteobacteria</taxon>
        <taxon>Hyphomicrobiales</taxon>
        <taxon>Nitrobacteraceae</taxon>
        <taxon>Rhodopseudomonas</taxon>
    </lineage>
</organism>
<dbReference type="Pfam" id="PF00173">
    <property type="entry name" value="Cyt-b5"/>
    <property type="match status" value="1"/>
</dbReference>
<keyword evidence="1" id="KW-0349">Heme</keyword>
<dbReference type="HOGENOM" id="CLU_102602_4_2_5"/>
<dbReference type="InterPro" id="IPR036400">
    <property type="entry name" value="Cyt_B5-like_heme/steroid_sf"/>
</dbReference>
<dbReference type="STRING" id="316055.RPE_2350"/>
<keyword evidence="3" id="KW-0408">Iron</keyword>
<dbReference type="PROSITE" id="PS50255">
    <property type="entry name" value="CYTOCHROME_B5_2"/>
    <property type="match status" value="1"/>
</dbReference>
<dbReference type="OrthoDB" id="8173637at2"/>
<evidence type="ECO:0000256" key="2">
    <source>
        <dbReference type="ARBA" id="ARBA00022723"/>
    </source>
</evidence>